<dbReference type="Proteomes" id="UP000275408">
    <property type="component" value="Unassembled WGS sequence"/>
</dbReference>
<feature type="non-terminal residue" evidence="2">
    <location>
        <position position="1"/>
    </location>
</feature>
<name>A0A3M6TBY8_POCDA</name>
<dbReference type="EMBL" id="RCHS01003919">
    <property type="protein sequence ID" value="RMX38902.1"/>
    <property type="molecule type" value="Genomic_DNA"/>
</dbReference>
<protein>
    <submittedName>
        <fullName evidence="2">Uncharacterized protein</fullName>
    </submittedName>
</protein>
<comment type="caution">
    <text evidence="2">The sequence shown here is derived from an EMBL/GenBank/DDBJ whole genome shotgun (WGS) entry which is preliminary data.</text>
</comment>
<accession>A0A3M6TBY8</accession>
<evidence type="ECO:0000256" key="1">
    <source>
        <dbReference type="SAM" id="MobiDB-lite"/>
    </source>
</evidence>
<evidence type="ECO:0000313" key="2">
    <source>
        <dbReference type="EMBL" id="RMX38902.1"/>
    </source>
</evidence>
<keyword evidence="3" id="KW-1185">Reference proteome</keyword>
<gene>
    <name evidence="2" type="ORF">pdam_00025222</name>
</gene>
<dbReference type="AlphaFoldDB" id="A0A3M6TBY8"/>
<proteinExistence type="predicted"/>
<sequence length="130" mass="15429">ENIDLRSAACRTKKRKLDQEQENPDDFREPSVEEDERISSALEYEFPDDTQDISDTSTHDTFGERKLILMDERKVDHFIRCSDETNIWVLNQHARIQLVYALQSLYAEKARMEFLDVSREAQEVKHKLRL</sequence>
<evidence type="ECO:0000313" key="3">
    <source>
        <dbReference type="Proteomes" id="UP000275408"/>
    </source>
</evidence>
<reference evidence="2 3" key="1">
    <citation type="journal article" date="2018" name="Sci. Rep.">
        <title>Comparative analysis of the Pocillopora damicornis genome highlights role of immune system in coral evolution.</title>
        <authorList>
            <person name="Cunning R."/>
            <person name="Bay R.A."/>
            <person name="Gillette P."/>
            <person name="Baker A.C."/>
            <person name="Traylor-Knowles N."/>
        </authorList>
    </citation>
    <scope>NUCLEOTIDE SEQUENCE [LARGE SCALE GENOMIC DNA]</scope>
    <source>
        <strain evidence="2">RSMAS</strain>
        <tissue evidence="2">Whole animal</tissue>
    </source>
</reference>
<organism evidence="2 3">
    <name type="scientific">Pocillopora damicornis</name>
    <name type="common">Cauliflower coral</name>
    <name type="synonym">Millepora damicornis</name>
    <dbReference type="NCBI Taxonomy" id="46731"/>
    <lineage>
        <taxon>Eukaryota</taxon>
        <taxon>Metazoa</taxon>
        <taxon>Cnidaria</taxon>
        <taxon>Anthozoa</taxon>
        <taxon>Hexacorallia</taxon>
        <taxon>Scleractinia</taxon>
        <taxon>Astrocoeniina</taxon>
        <taxon>Pocilloporidae</taxon>
        <taxon>Pocillopora</taxon>
    </lineage>
</organism>
<feature type="region of interest" description="Disordered" evidence="1">
    <location>
        <begin position="13"/>
        <end position="37"/>
    </location>
</feature>